<proteinExistence type="predicted"/>
<dbReference type="PROSITE" id="PS51202">
    <property type="entry name" value="RCK_C"/>
    <property type="match status" value="1"/>
</dbReference>
<keyword evidence="2" id="KW-0813">Transport</keyword>
<evidence type="ECO:0000256" key="8">
    <source>
        <dbReference type="ARBA" id="ARBA00023214"/>
    </source>
</evidence>
<dbReference type="RefSeq" id="WP_092588857.1">
    <property type="nucleotide sequence ID" value="NZ_FMWL01000001.1"/>
</dbReference>
<feature type="transmembrane region" description="Helical" evidence="10">
    <location>
        <begin position="362"/>
        <end position="380"/>
    </location>
</feature>
<dbReference type="CDD" id="cd01031">
    <property type="entry name" value="EriC"/>
    <property type="match status" value="1"/>
</dbReference>
<feature type="transmembrane region" description="Helical" evidence="10">
    <location>
        <begin position="191"/>
        <end position="210"/>
    </location>
</feature>
<feature type="transmembrane region" description="Helical" evidence="10">
    <location>
        <begin position="271"/>
        <end position="288"/>
    </location>
</feature>
<dbReference type="InterPro" id="IPR001807">
    <property type="entry name" value="ClC"/>
</dbReference>
<protein>
    <submittedName>
        <fullName evidence="12">H+/Cl-antiporter ClcA</fullName>
    </submittedName>
</protein>
<dbReference type="Gene3D" id="3.30.70.1450">
    <property type="entry name" value="Regulator of K+ conductance, C-terminal domain"/>
    <property type="match status" value="1"/>
</dbReference>
<dbReference type="PRINTS" id="PR00762">
    <property type="entry name" value="CLCHANNEL"/>
</dbReference>
<dbReference type="InterPro" id="IPR006037">
    <property type="entry name" value="RCK_C"/>
</dbReference>
<feature type="transmembrane region" description="Helical" evidence="10">
    <location>
        <begin position="230"/>
        <end position="250"/>
    </location>
</feature>
<dbReference type="GO" id="GO:0008324">
    <property type="term" value="F:monoatomic cation transmembrane transporter activity"/>
    <property type="evidence" value="ECO:0007669"/>
    <property type="project" value="InterPro"/>
</dbReference>
<evidence type="ECO:0000256" key="10">
    <source>
        <dbReference type="SAM" id="Phobius"/>
    </source>
</evidence>
<dbReference type="GO" id="GO:0006813">
    <property type="term" value="P:potassium ion transport"/>
    <property type="evidence" value="ECO:0007669"/>
    <property type="project" value="InterPro"/>
</dbReference>
<keyword evidence="8" id="KW-0868">Chloride</keyword>
<comment type="subcellular location">
    <subcellularLocation>
        <location evidence="1">Membrane</location>
        <topology evidence="1">Multi-pass membrane protein</topology>
    </subcellularLocation>
</comment>
<dbReference type="Pfam" id="PF00654">
    <property type="entry name" value="Voltage_CLC"/>
    <property type="match status" value="1"/>
</dbReference>
<dbReference type="EMBL" id="FMWL01000001">
    <property type="protein sequence ID" value="SCZ76007.1"/>
    <property type="molecule type" value="Genomic_DNA"/>
</dbReference>
<evidence type="ECO:0000259" key="11">
    <source>
        <dbReference type="PROSITE" id="PS51202"/>
    </source>
</evidence>
<dbReference type="PANTHER" id="PTHR43427:SF6">
    <property type="entry name" value="CHLORIDE CHANNEL PROTEIN CLC-E"/>
    <property type="match status" value="1"/>
</dbReference>
<keyword evidence="4 10" id="KW-1133">Transmembrane helix</keyword>
<reference evidence="12 13" key="1">
    <citation type="submission" date="2016-10" db="EMBL/GenBank/DDBJ databases">
        <authorList>
            <person name="de Groot N.N."/>
        </authorList>
    </citation>
    <scope>NUCLEOTIDE SEQUENCE [LARGE SCALE GENOMIC DNA]</scope>
    <source>
        <strain evidence="12 13">DSM 2784</strain>
    </source>
</reference>
<dbReference type="Pfam" id="PF02080">
    <property type="entry name" value="TrkA_C"/>
    <property type="match status" value="1"/>
</dbReference>
<keyword evidence="3 10" id="KW-0812">Transmembrane</keyword>
<feature type="transmembrane region" description="Helical" evidence="10">
    <location>
        <begin position="64"/>
        <end position="82"/>
    </location>
</feature>
<evidence type="ECO:0000313" key="12">
    <source>
        <dbReference type="EMBL" id="SCZ76007.1"/>
    </source>
</evidence>
<dbReference type="InterPro" id="IPR036721">
    <property type="entry name" value="RCK_C_sf"/>
</dbReference>
<evidence type="ECO:0000256" key="9">
    <source>
        <dbReference type="ARBA" id="ARBA00023303"/>
    </source>
</evidence>
<dbReference type="Gene3D" id="1.10.3080.10">
    <property type="entry name" value="Clc chloride channel"/>
    <property type="match status" value="1"/>
</dbReference>
<dbReference type="SUPFAM" id="SSF116726">
    <property type="entry name" value="TrkA C-terminal domain-like"/>
    <property type="match status" value="1"/>
</dbReference>
<dbReference type="InterPro" id="IPR014743">
    <property type="entry name" value="Cl-channel_core"/>
</dbReference>
<feature type="transmembrane region" description="Helical" evidence="10">
    <location>
        <begin position="400"/>
        <end position="418"/>
    </location>
</feature>
<evidence type="ECO:0000256" key="7">
    <source>
        <dbReference type="ARBA" id="ARBA00023173"/>
    </source>
</evidence>
<feature type="transmembrane region" description="Helical" evidence="10">
    <location>
        <begin position="20"/>
        <end position="41"/>
    </location>
</feature>
<dbReference type="AlphaFoldDB" id="A0A1G5RPT8"/>
<evidence type="ECO:0000256" key="2">
    <source>
        <dbReference type="ARBA" id="ARBA00022448"/>
    </source>
</evidence>
<evidence type="ECO:0000256" key="1">
    <source>
        <dbReference type="ARBA" id="ARBA00004141"/>
    </source>
</evidence>
<feature type="transmembrane region" description="Helical" evidence="10">
    <location>
        <begin position="308"/>
        <end position="326"/>
    </location>
</feature>
<keyword evidence="13" id="KW-1185">Reference proteome</keyword>
<accession>A0A1G5RPT8</accession>
<organism evidence="12 13">
    <name type="scientific">Acidaminobacter hydrogenoformans DSM 2784</name>
    <dbReference type="NCBI Taxonomy" id="1120920"/>
    <lineage>
        <taxon>Bacteria</taxon>
        <taxon>Bacillati</taxon>
        <taxon>Bacillota</taxon>
        <taxon>Clostridia</taxon>
        <taxon>Peptostreptococcales</taxon>
        <taxon>Acidaminobacteraceae</taxon>
        <taxon>Acidaminobacter</taxon>
    </lineage>
</organism>
<feature type="domain" description="RCK C-terminal" evidence="11">
    <location>
        <begin position="434"/>
        <end position="517"/>
    </location>
</feature>
<keyword evidence="9" id="KW-0407">Ion channel</keyword>
<keyword evidence="7" id="KW-0869">Chloride channel</keyword>
<gene>
    <name evidence="12" type="ORF">SAMN03080599_00022</name>
</gene>
<feature type="transmembrane region" description="Helical" evidence="10">
    <location>
        <begin position="333"/>
        <end position="350"/>
    </location>
</feature>
<evidence type="ECO:0000256" key="5">
    <source>
        <dbReference type="ARBA" id="ARBA00023065"/>
    </source>
</evidence>
<keyword evidence="6 10" id="KW-0472">Membrane</keyword>
<evidence type="ECO:0000313" key="13">
    <source>
        <dbReference type="Proteomes" id="UP000199208"/>
    </source>
</evidence>
<dbReference type="STRING" id="1120920.SAMN03080599_00022"/>
<feature type="transmembrane region" description="Helical" evidence="10">
    <location>
        <begin position="159"/>
        <end position="184"/>
    </location>
</feature>
<dbReference type="Proteomes" id="UP000199208">
    <property type="component" value="Unassembled WGS sequence"/>
</dbReference>
<dbReference type="GO" id="GO:0005254">
    <property type="term" value="F:chloride channel activity"/>
    <property type="evidence" value="ECO:0007669"/>
    <property type="project" value="UniProtKB-KW"/>
</dbReference>
<dbReference type="PANTHER" id="PTHR43427">
    <property type="entry name" value="CHLORIDE CHANNEL PROTEIN CLC-E"/>
    <property type="match status" value="1"/>
</dbReference>
<name>A0A1G5RPT8_9FIRM</name>
<dbReference type="OrthoDB" id="9812438at2"/>
<dbReference type="SUPFAM" id="SSF81340">
    <property type="entry name" value="Clc chloride channel"/>
    <property type="match status" value="1"/>
</dbReference>
<sequence>MSKAMFSQYFHKPRAFRLKVFLEGLLVGVLAGMAVIAYRIIINGSTPLRADIYDRISAGDWKTGLYYFVALLAAGYATGLLVEKVPMIKGSGIPQVKGALVRQFEMKWYQELPAKFIGGVLALGFGLSLGREGPSIQIGAEVGSGLGKSLKLHHTEEKYMITSGASAGLAAAFNAPFAGVIFALEELHRNFSPFVLACVMSASLAADFVSKQVFGLGPAFVFQEVTPLPLAYYPYLIGLGIVAGLLGMLFNKALYTSQDLYGKLKPLPTRYTMLIPFLGAGLMGLVLPEMLGGGHELIEMLSHNYFPLYVLILYIAVKIAFTAFCYGPGTPGGIFLPLLVVGALVGKLYGELLTQYLNVESVYVINFLILGMAAYFTAIVRAPITGAILILEMTNSFQHLLALMTVSLIAFVLTDIMASKPIYEALLERMLSNHQRRDLYGESHKKVIMEIPVSMNAPLEYKQVRDIKWPKDSLLVSIRRGEAEVIPRGDTKIYPGDMLLVLCDAEQEAEIKPVLLELGEEVEDGFIGNPS</sequence>
<dbReference type="GO" id="GO:0034707">
    <property type="term" value="C:chloride channel complex"/>
    <property type="evidence" value="ECO:0007669"/>
    <property type="project" value="UniProtKB-KW"/>
</dbReference>
<evidence type="ECO:0000256" key="6">
    <source>
        <dbReference type="ARBA" id="ARBA00023136"/>
    </source>
</evidence>
<dbReference type="InterPro" id="IPR050368">
    <property type="entry name" value="ClC-type_chloride_channel"/>
</dbReference>
<keyword evidence="5" id="KW-0406">Ion transport</keyword>
<evidence type="ECO:0000256" key="4">
    <source>
        <dbReference type="ARBA" id="ARBA00022989"/>
    </source>
</evidence>
<evidence type="ECO:0000256" key="3">
    <source>
        <dbReference type="ARBA" id="ARBA00022692"/>
    </source>
</evidence>